<dbReference type="InterPro" id="IPR011767">
    <property type="entry name" value="GLR_AS"/>
</dbReference>
<evidence type="ECO:0000256" key="2">
    <source>
        <dbReference type="ARBA" id="ARBA00007409"/>
    </source>
</evidence>
<dbReference type="CDD" id="cd03197">
    <property type="entry name" value="GST_C_mPGES2"/>
    <property type="match status" value="1"/>
</dbReference>
<protein>
    <submittedName>
        <fullName evidence="5">Putative glutathione s-transferase-related protein</fullName>
    </submittedName>
</protein>
<dbReference type="SFLD" id="SFLDG01182">
    <property type="entry name" value="Prostaglandin_E_synthase_like"/>
    <property type="match status" value="1"/>
</dbReference>
<dbReference type="AlphaFoldDB" id="A0A6M2DDJ6"/>
<dbReference type="InterPro" id="IPR002109">
    <property type="entry name" value="Glutaredoxin"/>
</dbReference>
<dbReference type="PROSITE" id="PS51354">
    <property type="entry name" value="GLUTAREDOXIN_2"/>
    <property type="match status" value="1"/>
</dbReference>
<organism evidence="5">
    <name type="scientific">Xenopsylla cheopis</name>
    <name type="common">Oriental rat flea</name>
    <name type="synonym">Pulex cheopis</name>
    <dbReference type="NCBI Taxonomy" id="163159"/>
    <lineage>
        <taxon>Eukaryota</taxon>
        <taxon>Metazoa</taxon>
        <taxon>Ecdysozoa</taxon>
        <taxon>Arthropoda</taxon>
        <taxon>Hexapoda</taxon>
        <taxon>Insecta</taxon>
        <taxon>Pterygota</taxon>
        <taxon>Neoptera</taxon>
        <taxon>Endopterygota</taxon>
        <taxon>Siphonaptera</taxon>
        <taxon>Pulicidae</taxon>
        <taxon>Xenopsyllinae</taxon>
        <taxon>Xenopsylla</taxon>
    </lineage>
</organism>
<dbReference type="PANTHER" id="PTHR12782:SF5">
    <property type="entry name" value="PROSTAGLANDIN E SYNTHASE 2"/>
    <property type="match status" value="1"/>
</dbReference>
<comment type="function">
    <text evidence="1">Has a glutathione-disulfide oxidoreductase activity in the presence of NADPH and glutathione reductase. Reduces low molecular weight disulfides and proteins.</text>
</comment>
<dbReference type="InterPro" id="IPR034334">
    <property type="entry name" value="PGES2"/>
</dbReference>
<dbReference type="Pfam" id="PF00462">
    <property type="entry name" value="Glutaredoxin"/>
    <property type="match status" value="1"/>
</dbReference>
<dbReference type="SFLD" id="SFLDS00019">
    <property type="entry name" value="Glutathione_Transferase_(cytos"/>
    <property type="match status" value="1"/>
</dbReference>
<dbReference type="InterPro" id="IPR040079">
    <property type="entry name" value="Glutathione_S-Trfase"/>
</dbReference>
<evidence type="ECO:0000313" key="5">
    <source>
        <dbReference type="EMBL" id="NOV44196.1"/>
    </source>
</evidence>
<dbReference type="GO" id="GO:0005739">
    <property type="term" value="C:mitochondrion"/>
    <property type="evidence" value="ECO:0007669"/>
    <property type="project" value="TreeGrafter"/>
</dbReference>
<dbReference type="PROSITE" id="PS00195">
    <property type="entry name" value="GLUTAREDOXIN_1"/>
    <property type="match status" value="1"/>
</dbReference>
<evidence type="ECO:0000256" key="1">
    <source>
        <dbReference type="ARBA" id="ARBA00002549"/>
    </source>
</evidence>
<dbReference type="PANTHER" id="PTHR12782">
    <property type="entry name" value="MICROSOMAL PROSTAGLANDIN E SYNTHASE-2"/>
    <property type="match status" value="1"/>
</dbReference>
<dbReference type="GO" id="GO:0016740">
    <property type="term" value="F:transferase activity"/>
    <property type="evidence" value="ECO:0007669"/>
    <property type="project" value="UniProtKB-KW"/>
</dbReference>
<dbReference type="UniPathway" id="UPA00662"/>
<keyword evidence="3" id="KW-0443">Lipid metabolism</keyword>
<name>A0A6M2DDJ6_XENCH</name>
<dbReference type="GO" id="GO:0050220">
    <property type="term" value="F:prostaglandin-E synthase activity"/>
    <property type="evidence" value="ECO:0007669"/>
    <property type="project" value="InterPro"/>
</dbReference>
<dbReference type="InterPro" id="IPR036282">
    <property type="entry name" value="Glutathione-S-Trfase_C_sf"/>
</dbReference>
<comment type="similarity">
    <text evidence="2">Belongs to the GST superfamily.</text>
</comment>
<dbReference type="SFLD" id="SFLDG01203">
    <property type="entry name" value="Prostaglandin_E_synthase_like1"/>
    <property type="match status" value="1"/>
</dbReference>
<proteinExistence type="inferred from homology"/>
<evidence type="ECO:0000259" key="4">
    <source>
        <dbReference type="Pfam" id="PF00462"/>
    </source>
</evidence>
<sequence length="396" mass="45407">MSAFKLGSNILNISLRNCSKYGKCQNVYVTKCAYSSSASKPPRSALKLGVIGATVGIVFGTVYSGYNAYADNKKPLHLSNDQNKSFKLDKMPEYQATRQIKMLQDKTKLKLVLFQYQTCPFCCKVRAFLDYYGFSYDVVEVDAVLRQSIKWSNYKKVPILVAKCEDGFYQLNDSSMIISLLSSFLNDNKQTVSELVNYYPTVQFADETGNNKNDIMNKYNLMFQEKKSKRSSDDILNERKWRMWADENLVHMLSPNVYRTYSESLETFRWFSKSGEWDLHFPAWEVSLMVHVGALAMWLISKKLKTKYNLKEDVRQSLYESCDEWTGALLKQKTPYMGGKTPNLADLAVFGILNSFEGCQAFFDVRQNTHISAWYDAMKESVKSNAGNKLLLNAAR</sequence>
<dbReference type="Gene3D" id="3.40.30.10">
    <property type="entry name" value="Glutaredoxin"/>
    <property type="match status" value="1"/>
</dbReference>
<evidence type="ECO:0000256" key="3">
    <source>
        <dbReference type="ARBA" id="ARBA00023098"/>
    </source>
</evidence>
<reference evidence="5" key="1">
    <citation type="submission" date="2020-03" db="EMBL/GenBank/DDBJ databases">
        <title>Transcriptomic Profiling of the Digestive Tract of the Rat Flea, Xenopsylla cheopis, Following Blood Feeding and Infection with Yersinia pestis.</title>
        <authorList>
            <person name="Bland D.M."/>
            <person name="Martens C.A."/>
            <person name="Virtaneva K."/>
            <person name="Kanakabandi K."/>
            <person name="Long D."/>
            <person name="Rosenke R."/>
            <person name="Saturday G.A."/>
            <person name="Hoyt F.H."/>
            <person name="Bruno D.P."/>
            <person name="Ribeiro J.M.C."/>
            <person name="Hinnebusch J."/>
        </authorList>
    </citation>
    <scope>NUCLEOTIDE SEQUENCE</scope>
</reference>
<dbReference type="InterPro" id="IPR036249">
    <property type="entry name" value="Thioredoxin-like_sf"/>
</dbReference>
<dbReference type="SUPFAM" id="SSF52833">
    <property type="entry name" value="Thioredoxin-like"/>
    <property type="match status" value="1"/>
</dbReference>
<feature type="domain" description="Glutaredoxin" evidence="4">
    <location>
        <begin position="112"/>
        <end position="162"/>
    </location>
</feature>
<dbReference type="Gene3D" id="6.20.200.30">
    <property type="match status" value="1"/>
</dbReference>
<dbReference type="Gene3D" id="1.20.1050.10">
    <property type="match status" value="1"/>
</dbReference>
<dbReference type="InterPro" id="IPR034335">
    <property type="entry name" value="PGES2_C"/>
</dbReference>
<dbReference type="GO" id="GO:0001516">
    <property type="term" value="P:prostaglandin biosynthetic process"/>
    <property type="evidence" value="ECO:0007669"/>
    <property type="project" value="UniProtKB-UniPathway"/>
</dbReference>
<dbReference type="EMBL" id="GIIL01000470">
    <property type="protein sequence ID" value="NOV44196.1"/>
    <property type="molecule type" value="Transcribed_RNA"/>
</dbReference>
<accession>A0A6M2DDJ6</accession>
<dbReference type="SUPFAM" id="SSF47616">
    <property type="entry name" value="GST C-terminal domain-like"/>
    <property type="match status" value="1"/>
</dbReference>
<keyword evidence="5" id="KW-0808">Transferase</keyword>